<evidence type="ECO:0000256" key="3">
    <source>
        <dbReference type="ARBA" id="ARBA00022448"/>
    </source>
</evidence>
<evidence type="ECO:0000256" key="4">
    <source>
        <dbReference type="ARBA" id="ARBA00022475"/>
    </source>
</evidence>
<comment type="caution">
    <text evidence="9">The sequence shown here is derived from an EMBL/GenBank/DDBJ whole genome shotgun (WGS) entry which is preliminary data.</text>
</comment>
<dbReference type="Proteomes" id="UP000886741">
    <property type="component" value="Unassembled WGS sequence"/>
</dbReference>
<evidence type="ECO:0000256" key="7">
    <source>
        <dbReference type="ARBA" id="ARBA00023136"/>
    </source>
</evidence>
<evidence type="ECO:0000313" key="9">
    <source>
        <dbReference type="EMBL" id="HIS65345.1"/>
    </source>
</evidence>
<organism evidence="9 10">
    <name type="scientific">Candidatus Avoscillospira avistercoris</name>
    <dbReference type="NCBI Taxonomy" id="2840707"/>
    <lineage>
        <taxon>Bacteria</taxon>
        <taxon>Bacillati</taxon>
        <taxon>Bacillota</taxon>
        <taxon>Clostridia</taxon>
        <taxon>Eubacteriales</taxon>
        <taxon>Oscillospiraceae</taxon>
        <taxon>Oscillospiraceae incertae sedis</taxon>
        <taxon>Candidatus Avoscillospira</taxon>
    </lineage>
</organism>
<gene>
    <name evidence="9" type="ORF">IAA83_08250</name>
</gene>
<feature type="transmembrane region" description="Helical" evidence="8">
    <location>
        <begin position="249"/>
        <end position="269"/>
    </location>
</feature>
<feature type="transmembrane region" description="Helical" evidence="8">
    <location>
        <begin position="336"/>
        <end position="369"/>
    </location>
</feature>
<accession>A0A9D1FAD7</accession>
<keyword evidence="3" id="KW-0813">Transport</keyword>
<keyword evidence="4" id="KW-1003">Cell membrane</keyword>
<dbReference type="AlphaFoldDB" id="A0A9D1FAD7"/>
<keyword evidence="6 8" id="KW-1133">Transmembrane helix</keyword>
<feature type="transmembrane region" description="Helical" evidence="8">
    <location>
        <begin position="42"/>
        <end position="66"/>
    </location>
</feature>
<evidence type="ECO:0000256" key="1">
    <source>
        <dbReference type="ARBA" id="ARBA00004651"/>
    </source>
</evidence>
<evidence type="ECO:0000256" key="8">
    <source>
        <dbReference type="SAM" id="Phobius"/>
    </source>
</evidence>
<comment type="similarity">
    <text evidence="2">Belongs to the autoinducer-2 exporter (AI-2E) (TC 2.A.86) family.</text>
</comment>
<keyword evidence="5 8" id="KW-0812">Transmembrane</keyword>
<evidence type="ECO:0000256" key="2">
    <source>
        <dbReference type="ARBA" id="ARBA00009773"/>
    </source>
</evidence>
<name>A0A9D1FAD7_9FIRM</name>
<feature type="transmembrane region" description="Helical" evidence="8">
    <location>
        <begin position="275"/>
        <end position="298"/>
    </location>
</feature>
<dbReference type="InterPro" id="IPR002549">
    <property type="entry name" value="AI-2E-like"/>
</dbReference>
<evidence type="ECO:0000313" key="10">
    <source>
        <dbReference type="Proteomes" id="UP000886741"/>
    </source>
</evidence>
<feature type="transmembrane region" description="Helical" evidence="8">
    <location>
        <begin position="87"/>
        <end position="108"/>
    </location>
</feature>
<proteinExistence type="inferred from homology"/>
<comment type="subcellular location">
    <subcellularLocation>
        <location evidence="1">Cell membrane</location>
        <topology evidence="1">Multi-pass membrane protein</topology>
    </subcellularLocation>
</comment>
<protein>
    <submittedName>
        <fullName evidence="9">AI-2E family transporter</fullName>
    </submittedName>
</protein>
<feature type="transmembrane region" description="Helical" evidence="8">
    <location>
        <begin position="179"/>
        <end position="202"/>
    </location>
</feature>
<reference evidence="9" key="2">
    <citation type="journal article" date="2021" name="PeerJ">
        <title>Extensive microbial diversity within the chicken gut microbiome revealed by metagenomics and culture.</title>
        <authorList>
            <person name="Gilroy R."/>
            <person name="Ravi A."/>
            <person name="Getino M."/>
            <person name="Pursley I."/>
            <person name="Horton D.L."/>
            <person name="Alikhan N.F."/>
            <person name="Baker D."/>
            <person name="Gharbi K."/>
            <person name="Hall N."/>
            <person name="Watson M."/>
            <person name="Adriaenssens E.M."/>
            <person name="Foster-Nyarko E."/>
            <person name="Jarju S."/>
            <person name="Secka A."/>
            <person name="Antonio M."/>
            <person name="Oren A."/>
            <person name="Chaudhuri R.R."/>
            <person name="La Ragione R."/>
            <person name="Hildebrand F."/>
            <person name="Pallen M.J."/>
        </authorList>
    </citation>
    <scope>NUCLEOTIDE SEQUENCE</scope>
    <source>
        <strain evidence="9">ChiBcec16-1751</strain>
    </source>
</reference>
<dbReference type="PANTHER" id="PTHR21716">
    <property type="entry name" value="TRANSMEMBRANE PROTEIN"/>
    <property type="match status" value="1"/>
</dbReference>
<dbReference type="GO" id="GO:0005886">
    <property type="term" value="C:plasma membrane"/>
    <property type="evidence" value="ECO:0007669"/>
    <property type="project" value="UniProtKB-SubCell"/>
</dbReference>
<dbReference type="PANTHER" id="PTHR21716:SF53">
    <property type="entry name" value="PERMEASE PERM-RELATED"/>
    <property type="match status" value="1"/>
</dbReference>
<feature type="transmembrane region" description="Helical" evidence="8">
    <location>
        <begin position="12"/>
        <end position="30"/>
    </location>
</feature>
<keyword evidence="7 8" id="KW-0472">Membrane</keyword>
<dbReference type="GO" id="GO:0055085">
    <property type="term" value="P:transmembrane transport"/>
    <property type="evidence" value="ECO:0007669"/>
    <property type="project" value="TreeGrafter"/>
</dbReference>
<sequence>MFFRDKQKRDLLGKWLIGVVAVCILFYLAMGNLDILGRSVLWVVNLLLPLVLGAFFALVFNVPMGFIERHLFPHAKRERVKRLRRPLAILLSILLVFGIFIGVAFLVIPQLAGAIKLLSSQVLETIDHLSQLETEAFWASIPFGDTISRIDIDWVAMQSKLETWALTTGSNLMDGAINAAGSFAGTTVDAFIGLVFAIYILANKETLKRQGSRLIHAWLPQRAGGGLLHVATVCSRIFRSFVAGQVTEAFILGFLCFIGMLLLGLPYAAMIGALVGVSALIPIVGAFIGMFVGIFMILTVSPLKALIFAIFLLVLQQVEGNLIYPKVVGSKMNLPGLWVLAAITIGGELAGPIGMLLGVPAFSALYTLLKEATANREAALAAKEDDASEETT</sequence>
<evidence type="ECO:0000256" key="5">
    <source>
        <dbReference type="ARBA" id="ARBA00022692"/>
    </source>
</evidence>
<reference evidence="9" key="1">
    <citation type="submission" date="2020-10" db="EMBL/GenBank/DDBJ databases">
        <authorList>
            <person name="Gilroy R."/>
        </authorList>
    </citation>
    <scope>NUCLEOTIDE SEQUENCE</scope>
    <source>
        <strain evidence="9">ChiBcec16-1751</strain>
    </source>
</reference>
<dbReference type="Pfam" id="PF01594">
    <property type="entry name" value="AI-2E_transport"/>
    <property type="match status" value="1"/>
</dbReference>
<evidence type="ECO:0000256" key="6">
    <source>
        <dbReference type="ARBA" id="ARBA00022989"/>
    </source>
</evidence>
<dbReference type="EMBL" id="DVJJ01000122">
    <property type="protein sequence ID" value="HIS65345.1"/>
    <property type="molecule type" value="Genomic_DNA"/>
</dbReference>